<dbReference type="AlphaFoldDB" id="A0A368EXW8"/>
<accession>A0A368EXW8</accession>
<dbReference type="EMBL" id="JOJR01018474">
    <property type="protein sequence ID" value="RCN24596.1"/>
    <property type="molecule type" value="Genomic_DNA"/>
</dbReference>
<dbReference type="STRING" id="29170.A0A368EXW8"/>
<evidence type="ECO:0000259" key="1">
    <source>
        <dbReference type="Pfam" id="PF12053"/>
    </source>
</evidence>
<protein>
    <recommendedName>
        <fullName evidence="1">Par3/HAL N-terminal domain-containing protein</fullName>
    </recommendedName>
</protein>
<gene>
    <name evidence="2" type="ORF">ANCCAN_29706</name>
</gene>
<feature type="domain" description="Par3/HAL N-terminal" evidence="1">
    <location>
        <begin position="4"/>
        <end position="33"/>
    </location>
</feature>
<sequence>MKRRVTVHFGDVRVVVPCQDENTTVADLAEAAIISLLSVYLRTLSELCWKCWFGCCVGVLGFLSSRRNTLSAASRPAFMRSYVMYVWIDER</sequence>
<dbReference type="OrthoDB" id="6264899at2759"/>
<comment type="caution">
    <text evidence="2">The sequence shown here is derived from an EMBL/GenBank/DDBJ whole genome shotgun (WGS) entry which is preliminary data.</text>
</comment>
<organism evidence="2 3">
    <name type="scientific">Ancylostoma caninum</name>
    <name type="common">Dog hookworm</name>
    <dbReference type="NCBI Taxonomy" id="29170"/>
    <lineage>
        <taxon>Eukaryota</taxon>
        <taxon>Metazoa</taxon>
        <taxon>Ecdysozoa</taxon>
        <taxon>Nematoda</taxon>
        <taxon>Chromadorea</taxon>
        <taxon>Rhabditida</taxon>
        <taxon>Rhabditina</taxon>
        <taxon>Rhabditomorpha</taxon>
        <taxon>Strongyloidea</taxon>
        <taxon>Ancylostomatidae</taxon>
        <taxon>Ancylostomatinae</taxon>
        <taxon>Ancylostoma</taxon>
    </lineage>
</organism>
<dbReference type="Gene3D" id="3.10.20.90">
    <property type="entry name" value="Phosphatidylinositol 3-kinase Catalytic Subunit, Chain A, domain 1"/>
    <property type="match status" value="1"/>
</dbReference>
<dbReference type="Pfam" id="PF12053">
    <property type="entry name" value="Par3_HAL_N_term"/>
    <property type="match status" value="1"/>
</dbReference>
<reference evidence="2 3" key="1">
    <citation type="submission" date="2014-10" db="EMBL/GenBank/DDBJ databases">
        <title>Draft genome of the hookworm Ancylostoma caninum.</title>
        <authorList>
            <person name="Mitreva M."/>
        </authorList>
    </citation>
    <scope>NUCLEOTIDE SEQUENCE [LARGE SCALE GENOMIC DNA]</scope>
    <source>
        <strain evidence="2 3">Baltimore</strain>
    </source>
</reference>
<evidence type="ECO:0000313" key="2">
    <source>
        <dbReference type="EMBL" id="RCN24596.1"/>
    </source>
</evidence>
<proteinExistence type="predicted"/>
<dbReference type="InterPro" id="IPR021922">
    <property type="entry name" value="Par3/HAL_N"/>
</dbReference>
<name>A0A368EXW8_ANCCA</name>
<evidence type="ECO:0000313" key="3">
    <source>
        <dbReference type="Proteomes" id="UP000252519"/>
    </source>
</evidence>
<keyword evidence="3" id="KW-1185">Reference proteome</keyword>
<dbReference type="Proteomes" id="UP000252519">
    <property type="component" value="Unassembled WGS sequence"/>
</dbReference>